<dbReference type="OrthoDB" id="8780025at2"/>
<organism evidence="1 2">
    <name type="scientific">Rugamonas rubra</name>
    <dbReference type="NCBI Taxonomy" id="758825"/>
    <lineage>
        <taxon>Bacteria</taxon>
        <taxon>Pseudomonadati</taxon>
        <taxon>Pseudomonadota</taxon>
        <taxon>Betaproteobacteria</taxon>
        <taxon>Burkholderiales</taxon>
        <taxon>Oxalobacteraceae</taxon>
        <taxon>Telluria group</taxon>
        <taxon>Rugamonas</taxon>
    </lineage>
</organism>
<keyword evidence="2" id="KW-1185">Reference proteome</keyword>
<gene>
    <name evidence="1" type="ORF">SAMN02982985_04310</name>
</gene>
<sequence length="76" mass="8291">MATVVKHRNVNIVLLEPGEELAAHCHAGDIAIVADRQGWWTRFVGPDGQVDSYDVPYASRNEALWAAKAAAEFGLD</sequence>
<name>A0A1I4RGF8_9BURK</name>
<evidence type="ECO:0000313" key="2">
    <source>
        <dbReference type="Proteomes" id="UP000199470"/>
    </source>
</evidence>
<dbReference type="EMBL" id="FOTW01000022">
    <property type="protein sequence ID" value="SFM51020.1"/>
    <property type="molecule type" value="Genomic_DNA"/>
</dbReference>
<protein>
    <submittedName>
        <fullName evidence="1">Uncharacterized protein</fullName>
    </submittedName>
</protein>
<accession>A0A1I4RGF8</accession>
<evidence type="ECO:0000313" key="1">
    <source>
        <dbReference type="EMBL" id="SFM51020.1"/>
    </source>
</evidence>
<dbReference type="RefSeq" id="WP_093389769.1">
    <property type="nucleotide sequence ID" value="NZ_FOTW01000022.1"/>
</dbReference>
<reference evidence="1 2" key="1">
    <citation type="submission" date="2016-10" db="EMBL/GenBank/DDBJ databases">
        <authorList>
            <person name="de Groot N.N."/>
        </authorList>
    </citation>
    <scope>NUCLEOTIDE SEQUENCE [LARGE SCALE GENOMIC DNA]</scope>
    <source>
        <strain evidence="1 2">ATCC 43154</strain>
    </source>
</reference>
<dbReference type="Proteomes" id="UP000199470">
    <property type="component" value="Unassembled WGS sequence"/>
</dbReference>
<proteinExistence type="predicted"/>
<dbReference type="AlphaFoldDB" id="A0A1I4RGF8"/>